<dbReference type="AlphaFoldDB" id="A0A6M0SY06"/>
<evidence type="ECO:0000313" key="1">
    <source>
        <dbReference type="EMBL" id="NFA44575.1"/>
    </source>
</evidence>
<name>A0A6M0SY06_CLOBO</name>
<dbReference type="EMBL" id="SGKU01000105">
    <property type="protein sequence ID" value="NFA44575.1"/>
    <property type="molecule type" value="Genomic_DNA"/>
</dbReference>
<evidence type="ECO:0000313" key="2">
    <source>
        <dbReference type="Proteomes" id="UP000472355"/>
    </source>
</evidence>
<comment type="caution">
    <text evidence="1">The sequence shown here is derived from an EMBL/GenBank/DDBJ whole genome shotgun (WGS) entry which is preliminary data.</text>
</comment>
<protein>
    <submittedName>
        <fullName evidence="1">DUF3990 domain-containing protein</fullName>
    </submittedName>
</protein>
<organism evidence="1 2">
    <name type="scientific">Clostridium botulinum</name>
    <dbReference type="NCBI Taxonomy" id="1491"/>
    <lineage>
        <taxon>Bacteria</taxon>
        <taxon>Bacillati</taxon>
        <taxon>Bacillota</taxon>
        <taxon>Clostridia</taxon>
        <taxon>Eubacteriales</taxon>
        <taxon>Clostridiaceae</taxon>
        <taxon>Clostridium</taxon>
    </lineage>
</organism>
<reference evidence="1 2" key="1">
    <citation type="submission" date="2019-02" db="EMBL/GenBank/DDBJ databases">
        <title>Genome sequencing of Clostridium botulinum clinical isolates.</title>
        <authorList>
            <person name="Brunt J."/>
            <person name="Van Vliet A.H.M."/>
            <person name="Stringer S.C."/>
            <person name="Grant K.A."/>
            <person name="Carter A.C."/>
            <person name="Peck M.W."/>
        </authorList>
    </citation>
    <scope>NUCLEOTIDE SEQUENCE [LARGE SCALE GENOMIC DNA]</scope>
    <source>
        <strain evidence="1 2">H113700579</strain>
    </source>
</reference>
<sequence>MIVYHGGIDIIEKPNIAFSKKYLDFGCGFYVTTYKEQAEKWAKRRGMRSKAKPIVNRYNLSDDLINYDIMNFKEDDELWLKFICNCRKGEEIYKEYDAIIGSVADDNVFKSVDMYFKGLWDEKRTLEEIKYYKMNNQICLVNQNLINNELKFIDSYEVK</sequence>
<dbReference type="Pfam" id="PF13151">
    <property type="entry name" value="DUF3990"/>
    <property type="match status" value="1"/>
</dbReference>
<gene>
    <name evidence="1" type="ORF">EXM65_18975</name>
</gene>
<dbReference type="Proteomes" id="UP000472355">
    <property type="component" value="Unassembled WGS sequence"/>
</dbReference>
<dbReference type="InterPro" id="IPR025051">
    <property type="entry name" value="DUF3990"/>
</dbReference>
<accession>A0A6M0SY06</accession>
<proteinExistence type="predicted"/>